<name>A0A4Q0A1Y7_9FUNG</name>
<evidence type="ECO:0000313" key="9">
    <source>
        <dbReference type="Proteomes" id="UP000268162"/>
    </source>
</evidence>
<comment type="similarity">
    <text evidence="4 6">Belongs to the TMA20 family.</text>
</comment>
<reference evidence="9" key="1">
    <citation type="journal article" date="2018" name="Nat. Microbiol.">
        <title>Leveraging single-cell genomics to expand the fungal tree of life.</title>
        <authorList>
            <person name="Ahrendt S.R."/>
            <person name="Quandt C.A."/>
            <person name="Ciobanu D."/>
            <person name="Clum A."/>
            <person name="Salamov A."/>
            <person name="Andreopoulos B."/>
            <person name="Cheng J.F."/>
            <person name="Woyke T."/>
            <person name="Pelin A."/>
            <person name="Henrissat B."/>
            <person name="Reynolds N.K."/>
            <person name="Benny G.L."/>
            <person name="Smith M.E."/>
            <person name="James T.Y."/>
            <person name="Grigoriev I.V."/>
        </authorList>
    </citation>
    <scope>NUCLEOTIDE SEQUENCE [LARGE SCALE GENOMIC DNA]</scope>
    <source>
        <strain evidence="9">RSA 468</strain>
    </source>
</reference>
<gene>
    <name evidence="8" type="ORF">BJ085DRAFT_34218</name>
</gene>
<evidence type="ECO:0000256" key="2">
    <source>
        <dbReference type="ARBA" id="ARBA00022490"/>
    </source>
</evidence>
<evidence type="ECO:0000313" key="8">
    <source>
        <dbReference type="EMBL" id="RKP40074.1"/>
    </source>
</evidence>
<dbReference type="PROSITE" id="PS50890">
    <property type="entry name" value="PUA"/>
    <property type="match status" value="1"/>
</dbReference>
<dbReference type="GO" id="GO:0005737">
    <property type="term" value="C:cytoplasm"/>
    <property type="evidence" value="ECO:0007669"/>
    <property type="project" value="UniProtKB-SubCell"/>
</dbReference>
<dbReference type="CDD" id="cd21155">
    <property type="entry name" value="PUA_MCTS-1-like"/>
    <property type="match status" value="1"/>
</dbReference>
<organism evidence="8 9">
    <name type="scientific">Dimargaris cristalligena</name>
    <dbReference type="NCBI Taxonomy" id="215637"/>
    <lineage>
        <taxon>Eukaryota</taxon>
        <taxon>Fungi</taxon>
        <taxon>Fungi incertae sedis</taxon>
        <taxon>Zoopagomycota</taxon>
        <taxon>Kickxellomycotina</taxon>
        <taxon>Dimargaritomycetes</taxon>
        <taxon>Dimargaritales</taxon>
        <taxon>Dimargaritaceae</taxon>
        <taxon>Dimargaris</taxon>
    </lineage>
</organism>
<dbReference type="STRING" id="215637.A0A4Q0A1Y7"/>
<evidence type="ECO:0000256" key="6">
    <source>
        <dbReference type="PIRNR" id="PIRNR005067"/>
    </source>
</evidence>
<dbReference type="Gene3D" id="3.10.400.20">
    <property type="match status" value="1"/>
</dbReference>
<dbReference type="EMBL" id="ML002227">
    <property type="protein sequence ID" value="RKP40074.1"/>
    <property type="molecule type" value="Genomic_DNA"/>
</dbReference>
<dbReference type="CDD" id="cd11609">
    <property type="entry name" value="MCT1_N"/>
    <property type="match status" value="1"/>
</dbReference>
<keyword evidence="9" id="KW-1185">Reference proteome</keyword>
<dbReference type="InterPro" id="IPR015947">
    <property type="entry name" value="PUA-like_sf"/>
</dbReference>
<feature type="domain" description="PUA" evidence="7">
    <location>
        <begin position="93"/>
        <end position="172"/>
    </location>
</feature>
<dbReference type="GO" id="GO:0001731">
    <property type="term" value="P:formation of translation preinitiation complex"/>
    <property type="evidence" value="ECO:0007669"/>
    <property type="project" value="TreeGrafter"/>
</dbReference>
<dbReference type="InterPro" id="IPR041366">
    <property type="entry name" value="Pre-PUA"/>
</dbReference>
<keyword evidence="2 6" id="KW-0963">Cytoplasm</keyword>
<dbReference type="AlphaFoldDB" id="A0A4Q0A1Y7"/>
<dbReference type="Proteomes" id="UP000268162">
    <property type="component" value="Unassembled WGS sequence"/>
</dbReference>
<evidence type="ECO:0000256" key="3">
    <source>
        <dbReference type="ARBA" id="ARBA00060251"/>
    </source>
</evidence>
<evidence type="ECO:0000256" key="5">
    <source>
        <dbReference type="ARBA" id="ARBA00070056"/>
    </source>
</evidence>
<dbReference type="PANTHER" id="PTHR22798">
    <property type="entry name" value="MCT-1 PROTEIN"/>
    <property type="match status" value="1"/>
</dbReference>
<comment type="function">
    <text evidence="3 6">Involved in translation.</text>
</comment>
<dbReference type="Pfam" id="PF01472">
    <property type="entry name" value="PUA"/>
    <property type="match status" value="1"/>
</dbReference>
<dbReference type="OrthoDB" id="10249667at2759"/>
<dbReference type="InterPro" id="IPR004521">
    <property type="entry name" value="Uncharacterised_CHP00451"/>
</dbReference>
<dbReference type="FunFam" id="3.10.400.20:FF:000001">
    <property type="entry name" value="Malignant T-cell-amplified sequence 1"/>
    <property type="match status" value="1"/>
</dbReference>
<evidence type="ECO:0000256" key="1">
    <source>
        <dbReference type="ARBA" id="ARBA00004496"/>
    </source>
</evidence>
<dbReference type="PIRSF" id="PIRSF005067">
    <property type="entry name" value="Tma_RNA-bind_prd"/>
    <property type="match status" value="1"/>
</dbReference>
<evidence type="ECO:0000256" key="4">
    <source>
        <dbReference type="ARBA" id="ARBA00061046"/>
    </source>
</evidence>
<evidence type="ECO:0000259" key="7">
    <source>
        <dbReference type="SMART" id="SM00359"/>
    </source>
</evidence>
<dbReference type="InterPro" id="IPR016437">
    <property type="entry name" value="MCT-1/Tma20"/>
</dbReference>
<protein>
    <recommendedName>
        <fullName evidence="5 6">Translation machinery-associated protein 20</fullName>
    </recommendedName>
</protein>
<dbReference type="SMART" id="SM00359">
    <property type="entry name" value="PUA"/>
    <property type="match status" value="1"/>
</dbReference>
<dbReference type="SUPFAM" id="SSF88697">
    <property type="entry name" value="PUA domain-like"/>
    <property type="match status" value="1"/>
</dbReference>
<proteinExistence type="inferred from homology"/>
<dbReference type="NCBIfam" id="TIGR00451">
    <property type="entry name" value="unchar_dom_2"/>
    <property type="match status" value="1"/>
</dbReference>
<dbReference type="Pfam" id="PF17832">
    <property type="entry name" value="Pre-PUA"/>
    <property type="match status" value="1"/>
</dbReference>
<accession>A0A4Q0A1Y7</accession>
<sequence>MFKKVHPKEDIASQSQVKSSVQRNIRTKLLDQMPELEKHLDELMPKKAALTVVKLREHISLVVVNGEVLFFNHFDEAYYPTLKLLHKYPALLPKLQVDRGAIRFVLSGANIMCPGLTSPGARMDVSLPEGRVVAIMAEGKEHALAVGITKMSTDDIRQVNKGHGVDTIHYLGDQLWKSLFE</sequence>
<dbReference type="GO" id="GO:0003723">
    <property type="term" value="F:RNA binding"/>
    <property type="evidence" value="ECO:0007669"/>
    <property type="project" value="InterPro"/>
</dbReference>
<comment type="subcellular location">
    <subcellularLocation>
        <location evidence="1 6">Cytoplasm</location>
    </subcellularLocation>
</comment>
<dbReference type="PANTHER" id="PTHR22798:SF0">
    <property type="entry name" value="MALIGNANT T-CELL-AMPLIFIED SEQUENCE 1"/>
    <property type="match status" value="1"/>
</dbReference>
<dbReference type="InterPro" id="IPR002478">
    <property type="entry name" value="PUA"/>
</dbReference>